<sequence length="664" mass="76366">MDLKSELLKSIWYAFTSLDVEHSGKVSKSQLKVLSHNLYTALNIPHDPVALEEHFQDNDNGPVSSNGYMPYLNQYILAKATEGTFNKETFDDLCWMMTAKKNLKPTVSQGLCSQRDCFKLFCLFNLLSEDRYPLVIIQPELEYLLKKISTAMGQEWDGKLLELLLAQEPSLQDGLSVWVFLEQMSAGHLMPVDSKEAFSLALDEVFMEMYHNVLKKGYMQKKGHVRRNWQERWFVLKPGILVYYVSEDQKEKKGEVQLDGSCVVETIPDKEGRRCLFCVRTPGRTYEMSASDQKLRHEWIQAVQTAIRLKAEGKSSLHHELKLRRRETREHSQSISQIGPSRQNSQNSSQSVQSRPSSQSEPPAEVQQPSSELHHGEQESKEPDIEIIDIIQQHLEKEAQRKEEEAQEKEKHKQKQQELERQLEEANTARESMVAELAKMEKEVQQQKKRIQELELTQQKLEEALNLQIQARLEEEKVRHELERQLEEEQKKLTELLLLQKQLETPAPAEKNPKEVLESLKDEEHIPLPASSFSSSSSSSVPTQSCKPQPASHPAPPPTGIAETHHYNLEKISDSHSNAQYMRQWNIQLNRLLKPITPADKIERMPVKTNCPKQSQALTSTEFINKFQTTIAQETEFSNSQSPYKSEEGGPHEPTTFSEEEEPH</sequence>
<dbReference type="Proteomes" id="UP001501920">
    <property type="component" value="Chromosome 1"/>
</dbReference>
<dbReference type="OrthoDB" id="8434295at2759"/>
<dbReference type="InterPro" id="IPR011992">
    <property type="entry name" value="EF-hand-dom_pair"/>
</dbReference>
<dbReference type="Pfam" id="PF25530">
    <property type="entry name" value="EF-hand_SWAP70_N"/>
    <property type="match status" value="1"/>
</dbReference>
<dbReference type="Ensembl" id="ENSPNAT00000040482.2">
    <property type="protein sequence ID" value="ENSPNAP00000021288.2"/>
    <property type="gene ID" value="ENSPNAG00000028317.2"/>
</dbReference>
<evidence type="ECO:0000256" key="1">
    <source>
        <dbReference type="SAM" id="MobiDB-lite"/>
    </source>
</evidence>
<dbReference type="PANTHER" id="PTHR14383:SF2">
    <property type="entry name" value="DIFFERENTIALLY EXPRESSED IN FDCP 6 HOMOLOG"/>
    <property type="match status" value="1"/>
</dbReference>
<feature type="region of interest" description="Disordered" evidence="1">
    <location>
        <begin position="314"/>
        <end position="383"/>
    </location>
</feature>
<dbReference type="SMART" id="SM00233">
    <property type="entry name" value="PH"/>
    <property type="match status" value="1"/>
</dbReference>
<dbReference type="InterPro" id="IPR001849">
    <property type="entry name" value="PH_domain"/>
</dbReference>
<dbReference type="InterPro" id="IPR057837">
    <property type="entry name" value="PH_SWAP70"/>
</dbReference>
<feature type="compositionally biased region" description="Basic and acidic residues" evidence="1">
    <location>
        <begin position="372"/>
        <end position="383"/>
    </location>
</feature>
<dbReference type="Pfam" id="PF00169">
    <property type="entry name" value="PH"/>
    <property type="match status" value="1"/>
</dbReference>
<dbReference type="Gene3D" id="2.30.29.30">
    <property type="entry name" value="Pleckstrin-homology domain (PH domain)/Phosphotyrosine-binding domain (PTB)"/>
    <property type="match status" value="1"/>
</dbReference>
<dbReference type="InterPro" id="IPR057836">
    <property type="entry name" value="EF-hand_SWAP70_N"/>
</dbReference>
<dbReference type="PROSITE" id="PS50003">
    <property type="entry name" value="PH_DOMAIN"/>
    <property type="match status" value="1"/>
</dbReference>
<evidence type="ECO:0000313" key="3">
    <source>
        <dbReference type="Ensembl" id="ENSPNAP00000021288.2"/>
    </source>
</evidence>
<accession>A0A3B4DCV9</accession>
<dbReference type="CTD" id="563690"/>
<dbReference type="GO" id="GO:0005737">
    <property type="term" value="C:cytoplasm"/>
    <property type="evidence" value="ECO:0007669"/>
    <property type="project" value="TreeGrafter"/>
</dbReference>
<dbReference type="STRING" id="42514.ENSPNAP00000021288"/>
<dbReference type="GeneTree" id="ENSGT00950000183017"/>
<dbReference type="CDD" id="cd13273">
    <property type="entry name" value="PH_SWAP-70"/>
    <property type="match status" value="1"/>
</dbReference>
<dbReference type="SUPFAM" id="SSF50729">
    <property type="entry name" value="PH domain-like"/>
    <property type="match status" value="1"/>
</dbReference>
<feature type="region of interest" description="Disordered" evidence="1">
    <location>
        <begin position="527"/>
        <end position="563"/>
    </location>
</feature>
<dbReference type="RefSeq" id="XP_017572334.1">
    <property type="nucleotide sequence ID" value="XM_017716845.2"/>
</dbReference>
<dbReference type="OMA" id="IPAFINT"/>
<feature type="compositionally biased region" description="Basic and acidic residues" evidence="1">
    <location>
        <begin position="398"/>
        <end position="428"/>
    </location>
</feature>
<dbReference type="GeneID" id="108438793"/>
<evidence type="ECO:0000259" key="2">
    <source>
        <dbReference type="PROSITE" id="PS50003"/>
    </source>
</evidence>
<dbReference type="GO" id="GO:0005634">
    <property type="term" value="C:nucleus"/>
    <property type="evidence" value="ECO:0007669"/>
    <property type="project" value="TreeGrafter"/>
</dbReference>
<feature type="compositionally biased region" description="Polar residues" evidence="1">
    <location>
        <begin position="632"/>
        <end position="644"/>
    </location>
</feature>
<protein>
    <recommendedName>
        <fullName evidence="2">PH domain-containing protein</fullName>
    </recommendedName>
</protein>
<dbReference type="AlphaFoldDB" id="A0A3B4DCV9"/>
<dbReference type="PANTHER" id="PTHR14383">
    <property type="entry name" value="SWAP-70 RECOMBINASE"/>
    <property type="match status" value="1"/>
</dbReference>
<reference evidence="3" key="2">
    <citation type="submission" date="2025-08" db="UniProtKB">
        <authorList>
            <consortium name="Ensembl"/>
        </authorList>
    </citation>
    <scope>IDENTIFICATION</scope>
</reference>
<evidence type="ECO:0000313" key="4">
    <source>
        <dbReference type="Proteomes" id="UP001501920"/>
    </source>
</evidence>
<feature type="region of interest" description="Disordered" evidence="1">
    <location>
        <begin position="632"/>
        <end position="664"/>
    </location>
</feature>
<organism evidence="3 4">
    <name type="scientific">Pygocentrus nattereri</name>
    <name type="common">Red-bellied piranha</name>
    <dbReference type="NCBI Taxonomy" id="42514"/>
    <lineage>
        <taxon>Eukaryota</taxon>
        <taxon>Metazoa</taxon>
        <taxon>Chordata</taxon>
        <taxon>Craniata</taxon>
        <taxon>Vertebrata</taxon>
        <taxon>Euteleostomi</taxon>
        <taxon>Actinopterygii</taxon>
        <taxon>Neopterygii</taxon>
        <taxon>Teleostei</taxon>
        <taxon>Ostariophysi</taxon>
        <taxon>Characiformes</taxon>
        <taxon>Characoidei</taxon>
        <taxon>Pygocentrus</taxon>
    </lineage>
</organism>
<dbReference type="InterPro" id="IPR011993">
    <property type="entry name" value="PH-like_dom_sf"/>
</dbReference>
<reference evidence="3" key="3">
    <citation type="submission" date="2025-09" db="UniProtKB">
        <authorList>
            <consortium name="Ensembl"/>
        </authorList>
    </citation>
    <scope>IDENTIFICATION</scope>
</reference>
<name>A0A3B4DCV9_PYGNA</name>
<reference evidence="3 4" key="1">
    <citation type="submission" date="2020-10" db="EMBL/GenBank/DDBJ databases">
        <title>Pygocentrus nattereri (red-bellied piranha) genome, fPygNat1, primary haplotype.</title>
        <authorList>
            <person name="Myers G."/>
            <person name="Meyer A."/>
            <person name="Karagic N."/>
            <person name="Pippel M."/>
            <person name="Winkler S."/>
            <person name="Tracey A."/>
            <person name="Wood J."/>
            <person name="Formenti G."/>
            <person name="Howe K."/>
            <person name="Fedrigo O."/>
            <person name="Jarvis E.D."/>
        </authorList>
    </citation>
    <scope>NUCLEOTIDE SEQUENCE [LARGE SCALE GENOMIC DNA]</scope>
</reference>
<proteinExistence type="predicted"/>
<dbReference type="FunFam" id="2.30.29.30:FF:000286">
    <property type="entry name" value="PH-protein kinase domain containing protein"/>
    <property type="match status" value="1"/>
</dbReference>
<keyword evidence="4" id="KW-1185">Reference proteome</keyword>
<dbReference type="SUPFAM" id="SSF47473">
    <property type="entry name" value="EF-hand"/>
    <property type="match status" value="1"/>
</dbReference>
<feature type="compositionally biased region" description="Low complexity" evidence="1">
    <location>
        <begin position="531"/>
        <end position="540"/>
    </location>
</feature>
<feature type="domain" description="PH" evidence="2">
    <location>
        <begin position="212"/>
        <end position="308"/>
    </location>
</feature>
<feature type="compositionally biased region" description="Low complexity" evidence="1">
    <location>
        <begin position="340"/>
        <end position="360"/>
    </location>
</feature>
<feature type="region of interest" description="Disordered" evidence="1">
    <location>
        <begin position="398"/>
        <end position="430"/>
    </location>
</feature>